<gene>
    <name evidence="1" type="ORF">HCUR_01446</name>
</gene>
<comment type="caution">
    <text evidence="1">The sequence shown here is derived from an EMBL/GenBank/DDBJ whole genome shotgun (WGS) entry which is preliminary data.</text>
</comment>
<organism evidence="1 2">
    <name type="scientific">Holospora curviuscula</name>
    <dbReference type="NCBI Taxonomy" id="1082868"/>
    <lineage>
        <taxon>Bacteria</taxon>
        <taxon>Pseudomonadati</taxon>
        <taxon>Pseudomonadota</taxon>
        <taxon>Alphaproteobacteria</taxon>
        <taxon>Holosporales</taxon>
        <taxon>Holosporaceae</taxon>
        <taxon>Holospora</taxon>
    </lineage>
</organism>
<protein>
    <submittedName>
        <fullName evidence="1">Uncharacterized protein</fullName>
    </submittedName>
</protein>
<sequence>MVDKASAGDDMVNQASKNCIVFMILLRTSEKFREIKTKTAIYYLFWVKTPLFILNNGAKLPYTMLKWYSYSWLLLILDTAFSDVHSYLF</sequence>
<evidence type="ECO:0000313" key="2">
    <source>
        <dbReference type="Proteomes" id="UP000239425"/>
    </source>
</evidence>
<reference evidence="1 2" key="1">
    <citation type="submission" date="2017-11" db="EMBL/GenBank/DDBJ databases">
        <title>Comparative genomic analysis of Holospora spp., intranuclear symbionts of paramecia.</title>
        <authorList>
            <person name="Garushyants S.K."/>
            <person name="Beliavskaya A."/>
            <person name="Malko D.B."/>
            <person name="Logacheva M.D."/>
            <person name="Rautian M.S."/>
            <person name="Gelfand M.S."/>
        </authorList>
    </citation>
    <scope>NUCLEOTIDE SEQUENCE [LARGE SCALE GENOMIC DNA]</scope>
    <source>
        <strain evidence="2">02AZ16</strain>
    </source>
</reference>
<evidence type="ECO:0000313" key="1">
    <source>
        <dbReference type="EMBL" id="PPE03123.1"/>
    </source>
</evidence>
<proteinExistence type="predicted"/>
<dbReference type="AlphaFoldDB" id="A0A2S5R756"/>
<keyword evidence="2" id="KW-1185">Reference proteome</keyword>
<accession>A0A2S5R756</accession>
<name>A0A2S5R756_9PROT</name>
<dbReference type="Proteomes" id="UP000239425">
    <property type="component" value="Unassembled WGS sequence"/>
</dbReference>
<dbReference type="EMBL" id="PHHC01000137">
    <property type="protein sequence ID" value="PPE03123.1"/>
    <property type="molecule type" value="Genomic_DNA"/>
</dbReference>